<evidence type="ECO:0000313" key="1">
    <source>
        <dbReference type="EMBL" id="RNA10772.1"/>
    </source>
</evidence>
<dbReference type="Proteomes" id="UP000276133">
    <property type="component" value="Unassembled WGS sequence"/>
</dbReference>
<dbReference type="EMBL" id="REGN01006118">
    <property type="protein sequence ID" value="RNA10772.1"/>
    <property type="molecule type" value="Genomic_DNA"/>
</dbReference>
<comment type="caution">
    <text evidence="1">The sequence shown here is derived from an EMBL/GenBank/DDBJ whole genome shotgun (WGS) entry which is preliminary data.</text>
</comment>
<protein>
    <submittedName>
        <fullName evidence="1">Uncharacterized protein</fullName>
    </submittedName>
</protein>
<dbReference type="AlphaFoldDB" id="A0A3M7QHP2"/>
<accession>A0A3M7QHP2</accession>
<sequence>MEIKNLNILGRIRYNLSFDKTIILVIGKIKQPHKKVDILTNLDRRSVMDSNLNIFPNSERSVPLVLKDNTSSISIYKARLQLILDEMPSLNKDVEPISNNIFVTLCYKCFLGQQLKEISIIINR</sequence>
<name>A0A3M7QHP2_BRAPC</name>
<evidence type="ECO:0000313" key="2">
    <source>
        <dbReference type="Proteomes" id="UP000276133"/>
    </source>
</evidence>
<keyword evidence="2" id="KW-1185">Reference proteome</keyword>
<reference evidence="1 2" key="1">
    <citation type="journal article" date="2018" name="Sci. Rep.">
        <title>Genomic signatures of local adaptation to the degree of environmental predictability in rotifers.</title>
        <authorList>
            <person name="Franch-Gras L."/>
            <person name="Hahn C."/>
            <person name="Garcia-Roger E.M."/>
            <person name="Carmona M.J."/>
            <person name="Serra M."/>
            <person name="Gomez A."/>
        </authorList>
    </citation>
    <scope>NUCLEOTIDE SEQUENCE [LARGE SCALE GENOMIC DNA]</scope>
    <source>
        <strain evidence="1">HYR1</strain>
    </source>
</reference>
<organism evidence="1 2">
    <name type="scientific">Brachionus plicatilis</name>
    <name type="common">Marine rotifer</name>
    <name type="synonym">Brachionus muelleri</name>
    <dbReference type="NCBI Taxonomy" id="10195"/>
    <lineage>
        <taxon>Eukaryota</taxon>
        <taxon>Metazoa</taxon>
        <taxon>Spiralia</taxon>
        <taxon>Gnathifera</taxon>
        <taxon>Rotifera</taxon>
        <taxon>Eurotatoria</taxon>
        <taxon>Monogononta</taxon>
        <taxon>Pseudotrocha</taxon>
        <taxon>Ploima</taxon>
        <taxon>Brachionidae</taxon>
        <taxon>Brachionus</taxon>
    </lineage>
</organism>
<proteinExistence type="predicted"/>
<gene>
    <name evidence="1" type="ORF">BpHYR1_004137</name>
</gene>